<dbReference type="Proteomes" id="UP000010119">
    <property type="component" value="Unassembled WGS sequence"/>
</dbReference>
<dbReference type="HOGENOM" id="CLU_3312189_0_0_9"/>
<sequence length="39" mass="4671">MNVFFRIKKELSQAASLKKPLLLLKITLCKKYNDKLRYN</sequence>
<protein>
    <submittedName>
        <fullName evidence="1">Uncharacterized protein</fullName>
    </submittedName>
</protein>
<gene>
    <name evidence="1" type="ORF">HMPREF0556_10464</name>
</gene>
<dbReference type="EMBL" id="ACCR02000002">
    <property type="protein sequence ID" value="EFI85265.1"/>
    <property type="molecule type" value="Genomic_DNA"/>
</dbReference>
<name>D7UUF8_LISGR</name>
<proteinExistence type="predicted"/>
<keyword evidence="2" id="KW-1185">Reference proteome</keyword>
<organism evidence="1 2">
    <name type="scientific">Listeria grayi DSM 20601</name>
    <dbReference type="NCBI Taxonomy" id="525367"/>
    <lineage>
        <taxon>Bacteria</taxon>
        <taxon>Bacillati</taxon>
        <taxon>Bacillota</taxon>
        <taxon>Bacilli</taxon>
        <taxon>Bacillales</taxon>
        <taxon>Listeriaceae</taxon>
        <taxon>Listeria</taxon>
    </lineage>
</organism>
<comment type="caution">
    <text evidence="1">The sequence shown here is derived from an EMBL/GenBank/DDBJ whole genome shotgun (WGS) entry which is preliminary data.</text>
</comment>
<evidence type="ECO:0000313" key="1">
    <source>
        <dbReference type="EMBL" id="EFI85265.1"/>
    </source>
</evidence>
<dbReference type="AlphaFoldDB" id="D7UUF8"/>
<reference evidence="1" key="1">
    <citation type="submission" date="2010-06" db="EMBL/GenBank/DDBJ databases">
        <authorList>
            <person name="Muzny D."/>
            <person name="Qin X."/>
            <person name="Buhay C."/>
            <person name="Dugan-Rocha S."/>
            <person name="Ding Y."/>
            <person name="Chen G."/>
            <person name="Hawes A."/>
            <person name="Holder M."/>
            <person name="Jhangiani S."/>
            <person name="Johnson A."/>
            <person name="Khan Z."/>
            <person name="Li Z."/>
            <person name="Liu W."/>
            <person name="Liu X."/>
            <person name="Perez L."/>
            <person name="Shen H."/>
            <person name="Wang Q."/>
            <person name="Watt J."/>
            <person name="Xi L."/>
            <person name="Xin Y."/>
            <person name="Zhou J."/>
            <person name="Deng J."/>
            <person name="Jiang H."/>
            <person name="Liu Y."/>
            <person name="Qu J."/>
            <person name="Song X.-Z."/>
            <person name="Zhang L."/>
            <person name="Villasana D."/>
            <person name="Johnson A."/>
            <person name="Liu J."/>
            <person name="Liyanage D."/>
            <person name="Lorensuhewa L."/>
            <person name="Robinson T."/>
            <person name="Song A."/>
            <person name="Song B.-B."/>
            <person name="Dinh H."/>
            <person name="Thornton R."/>
            <person name="Coyle M."/>
            <person name="Francisco L."/>
            <person name="Jackson L."/>
            <person name="Javaid M."/>
            <person name="Korchina V."/>
            <person name="Kovar C."/>
            <person name="Mata R."/>
            <person name="Mathew T."/>
            <person name="Ngo R."/>
            <person name="Nguyen L."/>
            <person name="Nguyen N."/>
            <person name="Okwuonu G."/>
            <person name="Ongeri F."/>
            <person name="Pham C."/>
            <person name="Simmons D."/>
            <person name="Wilczek-Boney K."/>
            <person name="Hale W."/>
            <person name="Jakkamsetti A."/>
            <person name="Pham P."/>
            <person name="Ruth R."/>
            <person name="San Lucas F."/>
            <person name="Warren J."/>
            <person name="Zhang J."/>
            <person name="Zhao Z."/>
            <person name="Zhou C."/>
            <person name="Zhu D."/>
            <person name="Lee S."/>
            <person name="Bess C."/>
            <person name="Blankenburg K."/>
            <person name="Forbes L."/>
            <person name="Fu Q."/>
            <person name="Gubbala S."/>
            <person name="Hirani K."/>
            <person name="Jayaseelan J.C."/>
            <person name="Lara F."/>
            <person name="Munidasa M."/>
            <person name="Palculict T."/>
            <person name="Patil S."/>
            <person name="Pu L.-L."/>
            <person name="Saada N."/>
            <person name="Tang L."/>
            <person name="Weissenberger G."/>
            <person name="Zhu Y."/>
            <person name="Hemphill L."/>
            <person name="Shang Y."/>
            <person name="Youmans B."/>
            <person name="Ayvaz T."/>
            <person name="Ross M."/>
            <person name="Santibanez J."/>
            <person name="Aqrawi P."/>
            <person name="Gross S."/>
            <person name="Joshi V."/>
            <person name="Fowler G."/>
            <person name="Nazareth L."/>
            <person name="Reid J."/>
            <person name="Worley K."/>
            <person name="Petrosino J."/>
            <person name="Highlander S."/>
            <person name="Gibbs R."/>
        </authorList>
    </citation>
    <scope>NUCLEOTIDE SEQUENCE [LARGE SCALE GENOMIC DNA]</scope>
    <source>
        <strain evidence="1">DSM 20601</strain>
    </source>
</reference>
<accession>D7UUF8</accession>
<dbReference type="STRING" id="525367.HMPREF0556_10464"/>
<evidence type="ECO:0000313" key="2">
    <source>
        <dbReference type="Proteomes" id="UP000010119"/>
    </source>
</evidence>